<comment type="caution">
    <text evidence="4">The sequence shown here is derived from an EMBL/GenBank/DDBJ whole genome shotgun (WGS) entry which is preliminary data.</text>
</comment>
<dbReference type="PROSITE" id="PS50106">
    <property type="entry name" value="PDZ"/>
    <property type="match status" value="2"/>
</dbReference>
<dbReference type="Pfam" id="PF00595">
    <property type="entry name" value="PDZ"/>
    <property type="match status" value="2"/>
</dbReference>
<protein>
    <submittedName>
        <fullName evidence="4">(apollo) hypothetical protein</fullName>
    </submittedName>
</protein>
<reference evidence="4" key="1">
    <citation type="submission" date="2021-04" db="EMBL/GenBank/DDBJ databases">
        <authorList>
            <person name="Tunstrom K."/>
        </authorList>
    </citation>
    <scope>NUCLEOTIDE SEQUENCE</scope>
</reference>
<dbReference type="GO" id="GO:0005886">
    <property type="term" value="C:plasma membrane"/>
    <property type="evidence" value="ECO:0007669"/>
    <property type="project" value="TreeGrafter"/>
</dbReference>
<accession>A0A8S3WL54</accession>
<dbReference type="InterPro" id="IPR001478">
    <property type="entry name" value="PDZ"/>
</dbReference>
<organism evidence="4 5">
    <name type="scientific">Parnassius apollo</name>
    <name type="common">Apollo butterfly</name>
    <name type="synonym">Papilio apollo</name>
    <dbReference type="NCBI Taxonomy" id="110799"/>
    <lineage>
        <taxon>Eukaryota</taxon>
        <taxon>Metazoa</taxon>
        <taxon>Ecdysozoa</taxon>
        <taxon>Arthropoda</taxon>
        <taxon>Hexapoda</taxon>
        <taxon>Insecta</taxon>
        <taxon>Pterygota</taxon>
        <taxon>Neoptera</taxon>
        <taxon>Endopterygota</taxon>
        <taxon>Lepidoptera</taxon>
        <taxon>Glossata</taxon>
        <taxon>Ditrysia</taxon>
        <taxon>Papilionoidea</taxon>
        <taxon>Papilionidae</taxon>
        <taxon>Parnassiinae</taxon>
        <taxon>Parnassini</taxon>
        <taxon>Parnassius</taxon>
        <taxon>Parnassius</taxon>
    </lineage>
</organism>
<dbReference type="InterPro" id="IPR051844">
    <property type="entry name" value="USH2_Complex_Protein"/>
</dbReference>
<feature type="region of interest" description="Disordered" evidence="2">
    <location>
        <begin position="541"/>
        <end position="618"/>
    </location>
</feature>
<evidence type="ECO:0000259" key="3">
    <source>
        <dbReference type="PROSITE" id="PS50106"/>
    </source>
</evidence>
<keyword evidence="1" id="KW-0677">Repeat</keyword>
<dbReference type="Proteomes" id="UP000691718">
    <property type="component" value="Unassembled WGS sequence"/>
</dbReference>
<dbReference type="PANTHER" id="PTHR23116:SF36">
    <property type="entry name" value="HARMONIN"/>
    <property type="match status" value="1"/>
</dbReference>
<dbReference type="GO" id="GO:0005929">
    <property type="term" value="C:cilium"/>
    <property type="evidence" value="ECO:0007669"/>
    <property type="project" value="TreeGrafter"/>
</dbReference>
<dbReference type="OrthoDB" id="6021951at2759"/>
<dbReference type="GO" id="GO:0032426">
    <property type="term" value="C:stereocilium tip"/>
    <property type="evidence" value="ECO:0007669"/>
    <property type="project" value="TreeGrafter"/>
</dbReference>
<evidence type="ECO:0000313" key="4">
    <source>
        <dbReference type="EMBL" id="CAG4964789.1"/>
    </source>
</evidence>
<dbReference type="SMART" id="SM00228">
    <property type="entry name" value="PDZ"/>
    <property type="match status" value="2"/>
</dbReference>
<evidence type="ECO:0000256" key="1">
    <source>
        <dbReference type="ARBA" id="ARBA00022737"/>
    </source>
</evidence>
<evidence type="ECO:0000256" key="2">
    <source>
        <dbReference type="SAM" id="MobiDB-lite"/>
    </source>
</evidence>
<feature type="region of interest" description="Disordered" evidence="2">
    <location>
        <begin position="242"/>
        <end position="267"/>
    </location>
</feature>
<feature type="compositionally biased region" description="Polar residues" evidence="2">
    <location>
        <begin position="571"/>
        <end position="584"/>
    </location>
</feature>
<dbReference type="PANTHER" id="PTHR23116">
    <property type="entry name" value="PDZ DOMAIN CONTAINING WHIRLIN AND HARMONIN-RELATED"/>
    <property type="match status" value="1"/>
</dbReference>
<dbReference type="AlphaFoldDB" id="A0A8S3WL54"/>
<feature type="domain" description="PDZ" evidence="3">
    <location>
        <begin position="156"/>
        <end position="224"/>
    </location>
</feature>
<sequence length="740" mass="81919">MYSASTTSTTTSGSRGDTAAGSSERRVRVVRLLRPRRAAPAFGFSLRGGREHTTGFFVSKVDLKSEAHLQGLKVGDQIVSVNGYRVDDAVHAELVHYLTSQSRLKIKLRHVGMIPVKEKEYEPLSWQFVSERTSLSSDVSSSPTLCHNTDHLTDMRLSILVPPRAKLGCGICKGPDWKPGIFVQFVREGGIAKEAGLRPGDQILSCNGQDFANISFNEAISAMKVNGRLELVIREGAGTELVSPESSGYNSSASSAAGERSPAPITPVVPLAPPAALRRRLASVAEEAADRADRLTLNRIKRRTWDSLDFKWKKDDLHNFDAPSDIEPDYDSPSIPNNPHTYENKTHMKNNKLEFEPARITSPLNRTIINLTEDGATIQCSYDNQTSRKNVFANETNRDSDKKTFVVEVHHMAAASCANTRCNFPPPVKTEVNPDTASISSSATLSSAIAEEIQRRKMNKKTPLDNNKMPNPVKKPTVPKVLENDKKKQHDALIDEFKKVHRKMFANQDITCDETEKNVGDSTNRTDRQSSLQLRKLEAIAAESPKINGELQLTEKTDSPPPPPPMPIANGHQNGESKSVNNQKPKPEKLDRVDSNIRKNGTLNRIPTPDYNTKSDSPLQYNLKNIKEDNAEIESLESYKLKNPLNVQPRPPSNYFIKAPNGTATMKKIARPVSVTIGEYVNNVGRREPLKLDFLNGDKVDGHLIPEDEPISSRLQSELALTLSRANLRKKTEALADAGR</sequence>
<gene>
    <name evidence="4" type="ORF">PAPOLLO_LOCUS7282</name>
</gene>
<proteinExistence type="predicted"/>
<keyword evidence="5" id="KW-1185">Reference proteome</keyword>
<feature type="compositionally biased region" description="Polar residues" evidence="2">
    <location>
        <begin position="598"/>
        <end position="618"/>
    </location>
</feature>
<feature type="compositionally biased region" description="Basic and acidic residues" evidence="2">
    <location>
        <begin position="585"/>
        <end position="597"/>
    </location>
</feature>
<feature type="domain" description="PDZ" evidence="3">
    <location>
        <begin position="29"/>
        <end position="98"/>
    </location>
</feature>
<dbReference type="EMBL" id="CAJQZP010000501">
    <property type="protein sequence ID" value="CAG4964789.1"/>
    <property type="molecule type" value="Genomic_DNA"/>
</dbReference>
<dbReference type="GO" id="GO:0002142">
    <property type="term" value="C:stereocilia ankle link complex"/>
    <property type="evidence" value="ECO:0007669"/>
    <property type="project" value="TreeGrafter"/>
</dbReference>
<feature type="compositionally biased region" description="Low complexity" evidence="2">
    <location>
        <begin position="243"/>
        <end position="263"/>
    </location>
</feature>
<feature type="compositionally biased region" description="Low complexity" evidence="2">
    <location>
        <begin position="1"/>
        <end position="22"/>
    </location>
</feature>
<name>A0A8S3WL54_PARAO</name>
<feature type="region of interest" description="Disordered" evidence="2">
    <location>
        <begin position="1"/>
        <end position="23"/>
    </location>
</feature>
<evidence type="ECO:0000313" key="5">
    <source>
        <dbReference type="Proteomes" id="UP000691718"/>
    </source>
</evidence>